<dbReference type="PROSITE" id="PS01125">
    <property type="entry name" value="ROK"/>
    <property type="match status" value="1"/>
</dbReference>
<dbReference type="AlphaFoldDB" id="A0A4R4ZZU9"/>
<dbReference type="SUPFAM" id="SSF46785">
    <property type="entry name" value="Winged helix' DNA-binding domain"/>
    <property type="match status" value="1"/>
</dbReference>
<dbReference type="Gene3D" id="1.10.10.10">
    <property type="entry name" value="Winged helix-like DNA-binding domain superfamily/Winged helix DNA-binding domain"/>
    <property type="match status" value="1"/>
</dbReference>
<gene>
    <name evidence="2" type="ORF">E1293_40800</name>
</gene>
<dbReference type="SUPFAM" id="SSF53067">
    <property type="entry name" value="Actin-like ATPase domain"/>
    <property type="match status" value="1"/>
</dbReference>
<dbReference type="InterPro" id="IPR000600">
    <property type="entry name" value="ROK"/>
</dbReference>
<name>A0A4R4ZZU9_9ACTN</name>
<evidence type="ECO:0000313" key="2">
    <source>
        <dbReference type="EMBL" id="TDD65028.1"/>
    </source>
</evidence>
<dbReference type="EMBL" id="SMKY01000346">
    <property type="protein sequence ID" value="TDD65028.1"/>
    <property type="molecule type" value="Genomic_DNA"/>
</dbReference>
<dbReference type="RefSeq" id="WP_132204482.1">
    <property type="nucleotide sequence ID" value="NZ_SMKY01000346.1"/>
</dbReference>
<dbReference type="InterPro" id="IPR036388">
    <property type="entry name" value="WH-like_DNA-bd_sf"/>
</dbReference>
<proteinExistence type="inferred from homology"/>
<evidence type="ECO:0000313" key="3">
    <source>
        <dbReference type="Proteomes" id="UP000295578"/>
    </source>
</evidence>
<reference evidence="2 3" key="1">
    <citation type="submission" date="2019-03" db="EMBL/GenBank/DDBJ databases">
        <title>Draft genome sequences of novel Actinobacteria.</title>
        <authorList>
            <person name="Sahin N."/>
            <person name="Ay H."/>
            <person name="Saygin H."/>
        </authorList>
    </citation>
    <scope>NUCLEOTIDE SEQUENCE [LARGE SCALE GENOMIC DNA]</scope>
    <source>
        <strain evidence="2 3">DSM 45941</strain>
    </source>
</reference>
<dbReference type="InterPro" id="IPR036390">
    <property type="entry name" value="WH_DNA-bd_sf"/>
</dbReference>
<protein>
    <submittedName>
        <fullName evidence="2">ROK family protein</fullName>
    </submittedName>
</protein>
<dbReference type="InterPro" id="IPR043129">
    <property type="entry name" value="ATPase_NBD"/>
</dbReference>
<dbReference type="PANTHER" id="PTHR18964">
    <property type="entry name" value="ROK (REPRESSOR, ORF, KINASE) FAMILY"/>
    <property type="match status" value="1"/>
</dbReference>
<dbReference type="Gene3D" id="3.30.420.40">
    <property type="match status" value="2"/>
</dbReference>
<dbReference type="InterPro" id="IPR049874">
    <property type="entry name" value="ROK_cs"/>
</dbReference>
<dbReference type="OrthoDB" id="9795247at2"/>
<dbReference type="PANTHER" id="PTHR18964:SF149">
    <property type="entry name" value="BIFUNCTIONAL UDP-N-ACETYLGLUCOSAMINE 2-EPIMERASE_N-ACETYLMANNOSAMINE KINASE"/>
    <property type="match status" value="1"/>
</dbReference>
<accession>A0A4R4ZZU9</accession>
<sequence length="389" mass="40419">MTRSVRITEKVTPAVLRKRNTELVLQSVLAGGGTVSRADISRSTGLARAVVSEIMETLLARRLVAEEPGRPSGRGKPATLLRIDTDRHCLLMADLRPAEVKGGVVGLDGSIGATTRVPLPAGPSVADAVAALVPVLAGLAGDDGRAVLAAGVAVPGIVSPEQRIIEALQLHWKDADLAGPLKAALGHDVVLVNDATAVGMSELSCQRRAGDSVIVLHIAGGIGSAILLDGRVHLGERQRAGEVGHIDVGVSDRRCDCGRLGCLETVASLPAVLAGAPVELLDAVSSPEQAPATPELEALAARVDRAGKSLAALLCVQAAILDIGDVVIDGPIRRAGTRLLDAIERELAVRLPPSDVRRPRFSTMAEHSIMHGAAATAMHRRLGVIWHTT</sequence>
<dbReference type="Proteomes" id="UP000295578">
    <property type="component" value="Unassembled WGS sequence"/>
</dbReference>
<keyword evidence="3" id="KW-1185">Reference proteome</keyword>
<organism evidence="2 3">
    <name type="scientific">Actinomadura darangshiensis</name>
    <dbReference type="NCBI Taxonomy" id="705336"/>
    <lineage>
        <taxon>Bacteria</taxon>
        <taxon>Bacillati</taxon>
        <taxon>Actinomycetota</taxon>
        <taxon>Actinomycetes</taxon>
        <taxon>Streptosporangiales</taxon>
        <taxon>Thermomonosporaceae</taxon>
        <taxon>Actinomadura</taxon>
    </lineage>
</organism>
<evidence type="ECO:0000256" key="1">
    <source>
        <dbReference type="ARBA" id="ARBA00006479"/>
    </source>
</evidence>
<comment type="similarity">
    <text evidence="1">Belongs to the ROK (NagC/XylR) family.</text>
</comment>
<comment type="caution">
    <text evidence="2">The sequence shown here is derived from an EMBL/GenBank/DDBJ whole genome shotgun (WGS) entry which is preliminary data.</text>
</comment>
<dbReference type="Pfam" id="PF00480">
    <property type="entry name" value="ROK"/>
    <property type="match status" value="1"/>
</dbReference>